<dbReference type="GO" id="GO:0008270">
    <property type="term" value="F:zinc ion binding"/>
    <property type="evidence" value="ECO:0007669"/>
    <property type="project" value="UniProtKB-KW"/>
</dbReference>
<protein>
    <recommendedName>
        <fullName evidence="7">RNase H type-1 domain-containing protein</fullName>
    </recommendedName>
</protein>
<dbReference type="Pfam" id="PF00075">
    <property type="entry name" value="RNase_H"/>
    <property type="match status" value="1"/>
</dbReference>
<evidence type="ECO:0000256" key="6">
    <source>
        <dbReference type="SAM" id="MobiDB-lite"/>
    </source>
</evidence>
<sequence length="1052" mass="118811">MELSEEEDGDAQYHQKKPAKDTQSKKHVKPTSKKRPATPTSPESSEDEAPRTTQPSRKKKKTIVPDSDASDHEKSGQKRKGKTHTVESDSDLEIIEKPEEDPEEELERMAKDWTSPIYGFFGPRPSIEIVDGRRCHEFKCGAPQCKGKGPKPRIVRRYLDKADKGSTSNMHKHAKNCWGEETVKKALETKHELSIEDIRKSLTTAAKQRDGSITAIFERKGKGPVTFSSRPHTYTETRVECVKWVAESMRSMKIIDDPGFHRLMKTGRPHYRIPSLRTVAQDVHAVFRRVHGRIAKMLQEYDGRLNFATDAWTSPNQRAFVAVTVHLEHDGEPISLLLDIVEVAVSHSGANLANAFAKILVDYGISEKILGLTCDNASANDKMIEVLSRILSHFPGAANRARCLAHIVNLVVKIILRQFDVKKKNNNNNQNEPTVDLQDEIDDDDLNELAEDLEKEEKEMDEGGDEDGEEDAEILAQDIEAVEQAIGRVGTEVKPVQRVLCKVSPYHYHPSVISDATSELRKLAYAIKNSSTILLPRWYEIVEECAAAVNILNKKKALTVRKMPRDVTTRWNSTYDMLTFAYAYRAAIDKITGERALKLRDYELSETEWAIVKQLRDSLKIFKTVTLEFSNDTPCPAMVIPAIDKMHAQLSAAAENDEYSPASPKYPGVTRVEHYSALREANRIHDLAPVSVYCDGSGFEGGIGASAVLYVDKAERASLRYHLGPTTKHTVYEAEIVGLTLGLHLLTKLTRSLDDTTAIGSDSQATIKALNNQRPHPGHYLLDHVHSAAEKLHFTQDRLARADARSAAKRRGNPWTDRRRRVIDLQIHWTPGHVDFDPNERADELAKTAAQGTTSSTNLLPVYLRRKPLPASIPALRQEHLTALRATWKKRWKKSPRFSAINAIDKSLPSKKFLKLVEYLDRRRSATVAQLRTGHSPLNQHLFRIHRAESPSCPHCLGITVETVRHYLLICPRYQHERHLHLRRNLKRKAESISYLLTSPDALKHLLRFVHATKRFKTSAQSARCLAAERAQEINTRARQPAARPNPLLHHI</sequence>
<evidence type="ECO:0000313" key="9">
    <source>
        <dbReference type="Proteomes" id="UP000565441"/>
    </source>
</evidence>
<keyword evidence="5" id="KW-0539">Nucleus</keyword>
<dbReference type="Proteomes" id="UP000565441">
    <property type="component" value="Unassembled WGS sequence"/>
</dbReference>
<evidence type="ECO:0000256" key="3">
    <source>
        <dbReference type="ARBA" id="ARBA00022771"/>
    </source>
</evidence>
<feature type="domain" description="RNase H type-1" evidence="7">
    <location>
        <begin position="686"/>
        <end position="851"/>
    </location>
</feature>
<dbReference type="InterPro" id="IPR002156">
    <property type="entry name" value="RNaseH_domain"/>
</dbReference>
<evidence type="ECO:0000256" key="5">
    <source>
        <dbReference type="ARBA" id="ARBA00023242"/>
    </source>
</evidence>
<reference evidence="8 9" key="1">
    <citation type="journal article" date="2020" name="ISME J.">
        <title>Uncovering the hidden diversity of litter-decomposition mechanisms in mushroom-forming fungi.</title>
        <authorList>
            <person name="Floudas D."/>
            <person name="Bentzer J."/>
            <person name="Ahren D."/>
            <person name="Johansson T."/>
            <person name="Persson P."/>
            <person name="Tunlid A."/>
        </authorList>
    </citation>
    <scope>NUCLEOTIDE SEQUENCE [LARGE SCALE GENOMIC DNA]</scope>
    <source>
        <strain evidence="8 9">CBS 661.87</strain>
    </source>
</reference>
<dbReference type="CDD" id="cd09276">
    <property type="entry name" value="Rnase_HI_RT_non_LTR"/>
    <property type="match status" value="1"/>
</dbReference>
<comment type="subcellular location">
    <subcellularLocation>
        <location evidence="1">Nucleus</location>
    </subcellularLocation>
</comment>
<proteinExistence type="predicted"/>
<dbReference type="EMBL" id="JAACJP010000035">
    <property type="protein sequence ID" value="KAF5374631.1"/>
    <property type="molecule type" value="Genomic_DNA"/>
</dbReference>
<organism evidence="8 9">
    <name type="scientific">Tricholomella constricta</name>
    <dbReference type="NCBI Taxonomy" id="117010"/>
    <lineage>
        <taxon>Eukaryota</taxon>
        <taxon>Fungi</taxon>
        <taxon>Dikarya</taxon>
        <taxon>Basidiomycota</taxon>
        <taxon>Agaricomycotina</taxon>
        <taxon>Agaricomycetes</taxon>
        <taxon>Agaricomycetidae</taxon>
        <taxon>Agaricales</taxon>
        <taxon>Tricholomatineae</taxon>
        <taxon>Lyophyllaceae</taxon>
        <taxon>Tricholomella</taxon>
    </lineage>
</organism>
<dbReference type="PROSITE" id="PS50879">
    <property type="entry name" value="RNASE_H_1"/>
    <property type="match status" value="1"/>
</dbReference>
<dbReference type="SUPFAM" id="SSF140996">
    <property type="entry name" value="Hermes dimerisation domain"/>
    <property type="match status" value="1"/>
</dbReference>
<dbReference type="PANTHER" id="PTHR46481">
    <property type="entry name" value="ZINC FINGER BED DOMAIN-CONTAINING PROTEIN 4"/>
    <property type="match status" value="1"/>
</dbReference>
<evidence type="ECO:0000256" key="1">
    <source>
        <dbReference type="ARBA" id="ARBA00004123"/>
    </source>
</evidence>
<feature type="compositionally biased region" description="Basic residues" evidence="6">
    <location>
        <begin position="25"/>
        <end position="36"/>
    </location>
</feature>
<keyword evidence="3" id="KW-0863">Zinc-finger</keyword>
<dbReference type="Gene3D" id="3.30.420.10">
    <property type="entry name" value="Ribonuclease H-like superfamily/Ribonuclease H"/>
    <property type="match status" value="1"/>
</dbReference>
<dbReference type="SUPFAM" id="SSF53098">
    <property type="entry name" value="Ribonuclease H-like"/>
    <property type="match status" value="2"/>
</dbReference>
<dbReference type="OrthoDB" id="2687121at2759"/>
<dbReference type="InterPro" id="IPR036397">
    <property type="entry name" value="RNaseH_sf"/>
</dbReference>
<keyword evidence="9" id="KW-1185">Reference proteome</keyword>
<dbReference type="AlphaFoldDB" id="A0A8H5LZ21"/>
<evidence type="ECO:0000256" key="2">
    <source>
        <dbReference type="ARBA" id="ARBA00022723"/>
    </source>
</evidence>
<keyword evidence="2" id="KW-0479">Metal-binding</keyword>
<dbReference type="GO" id="GO:0003676">
    <property type="term" value="F:nucleic acid binding"/>
    <property type="evidence" value="ECO:0007669"/>
    <property type="project" value="InterPro"/>
</dbReference>
<feature type="compositionally biased region" description="Acidic residues" evidence="6">
    <location>
        <begin position="1"/>
        <end position="10"/>
    </location>
</feature>
<dbReference type="InterPro" id="IPR052035">
    <property type="entry name" value="ZnF_BED_domain_contain"/>
</dbReference>
<dbReference type="GO" id="GO:0005634">
    <property type="term" value="C:nucleus"/>
    <property type="evidence" value="ECO:0007669"/>
    <property type="project" value="UniProtKB-SubCell"/>
</dbReference>
<feature type="region of interest" description="Disordered" evidence="6">
    <location>
        <begin position="1"/>
        <end position="104"/>
    </location>
</feature>
<feature type="compositionally biased region" description="Acidic residues" evidence="6">
    <location>
        <begin position="88"/>
        <end position="104"/>
    </location>
</feature>
<gene>
    <name evidence="8" type="ORF">D9615_008911</name>
</gene>
<keyword evidence="4" id="KW-0862">Zinc</keyword>
<evidence type="ECO:0000256" key="4">
    <source>
        <dbReference type="ARBA" id="ARBA00022833"/>
    </source>
</evidence>
<dbReference type="InterPro" id="IPR012337">
    <property type="entry name" value="RNaseH-like_sf"/>
</dbReference>
<evidence type="ECO:0000313" key="8">
    <source>
        <dbReference type="EMBL" id="KAF5374631.1"/>
    </source>
</evidence>
<accession>A0A8H5LZ21</accession>
<name>A0A8H5LZ21_9AGAR</name>
<evidence type="ECO:0000259" key="7">
    <source>
        <dbReference type="PROSITE" id="PS50879"/>
    </source>
</evidence>
<comment type="caution">
    <text evidence="8">The sequence shown here is derived from an EMBL/GenBank/DDBJ whole genome shotgun (WGS) entry which is preliminary data.</text>
</comment>
<dbReference type="PANTHER" id="PTHR46481:SF10">
    <property type="entry name" value="ZINC FINGER BED DOMAIN-CONTAINING PROTEIN 39"/>
    <property type="match status" value="1"/>
</dbReference>
<dbReference type="GO" id="GO:0004523">
    <property type="term" value="F:RNA-DNA hybrid ribonuclease activity"/>
    <property type="evidence" value="ECO:0007669"/>
    <property type="project" value="InterPro"/>
</dbReference>